<comment type="caution">
    <text evidence="2">The sequence shown here is derived from an EMBL/GenBank/DDBJ whole genome shotgun (WGS) entry which is preliminary data.</text>
</comment>
<proteinExistence type="predicted"/>
<feature type="non-terminal residue" evidence="2">
    <location>
        <position position="84"/>
    </location>
</feature>
<reference evidence="3" key="1">
    <citation type="submission" date="2022-10" db="EMBL/GenBank/DDBJ databases">
        <title>Genome assembly of Pristionchus species.</title>
        <authorList>
            <person name="Yoshida K."/>
            <person name="Sommer R.J."/>
        </authorList>
    </citation>
    <scope>NUCLEOTIDE SEQUENCE [LARGE SCALE GENOMIC DNA]</scope>
    <source>
        <strain evidence="3">RS5460</strain>
    </source>
</reference>
<dbReference type="Proteomes" id="UP001328107">
    <property type="component" value="Unassembled WGS sequence"/>
</dbReference>
<evidence type="ECO:0000313" key="2">
    <source>
        <dbReference type="EMBL" id="GMR30973.1"/>
    </source>
</evidence>
<keyword evidence="3" id="KW-1185">Reference proteome</keyword>
<dbReference type="EMBL" id="BTRK01000001">
    <property type="protein sequence ID" value="GMR30973.1"/>
    <property type="molecule type" value="Genomic_DNA"/>
</dbReference>
<feature type="region of interest" description="Disordered" evidence="1">
    <location>
        <begin position="1"/>
        <end position="23"/>
    </location>
</feature>
<gene>
    <name evidence="2" type="ORF">PMAYCL1PPCAC_01168</name>
</gene>
<dbReference type="AlphaFoldDB" id="A0AAN4Z2Z0"/>
<name>A0AAN4Z2Z0_9BILA</name>
<feature type="non-terminal residue" evidence="2">
    <location>
        <position position="1"/>
    </location>
</feature>
<protein>
    <submittedName>
        <fullName evidence="2">Uncharacterized protein</fullName>
    </submittedName>
</protein>
<feature type="compositionally biased region" description="Basic and acidic residues" evidence="1">
    <location>
        <begin position="1"/>
        <end position="14"/>
    </location>
</feature>
<evidence type="ECO:0000256" key="1">
    <source>
        <dbReference type="SAM" id="MobiDB-lite"/>
    </source>
</evidence>
<organism evidence="2 3">
    <name type="scientific">Pristionchus mayeri</name>
    <dbReference type="NCBI Taxonomy" id="1317129"/>
    <lineage>
        <taxon>Eukaryota</taxon>
        <taxon>Metazoa</taxon>
        <taxon>Ecdysozoa</taxon>
        <taxon>Nematoda</taxon>
        <taxon>Chromadorea</taxon>
        <taxon>Rhabditida</taxon>
        <taxon>Rhabditina</taxon>
        <taxon>Diplogasteromorpha</taxon>
        <taxon>Diplogasteroidea</taxon>
        <taxon>Neodiplogasteridae</taxon>
        <taxon>Pristionchus</taxon>
    </lineage>
</organism>
<sequence>VIETTREIEKREVDGSGSSSSTYSFFTSCSKRGVGFCSGTSAIASSCLISTSSSIGCSIISISSSFISFNLPRIEKSELSTIRY</sequence>
<evidence type="ECO:0000313" key="3">
    <source>
        <dbReference type="Proteomes" id="UP001328107"/>
    </source>
</evidence>
<accession>A0AAN4Z2Z0</accession>